<evidence type="ECO:0000313" key="3">
    <source>
        <dbReference type="EMBL" id="SUX11585.1"/>
    </source>
</evidence>
<proteinExistence type="predicted"/>
<evidence type="ECO:0000313" key="4">
    <source>
        <dbReference type="Proteomes" id="UP000254920"/>
    </source>
</evidence>
<protein>
    <submittedName>
        <fullName evidence="3">Periplasmic protein</fullName>
    </submittedName>
</protein>
<name>A0A381DLR4_9BACT</name>
<organism evidence="3 4">
    <name type="scientific">Campylobacter sputorum subsp. sputorum</name>
    <dbReference type="NCBI Taxonomy" id="32024"/>
    <lineage>
        <taxon>Bacteria</taxon>
        <taxon>Pseudomonadati</taxon>
        <taxon>Campylobacterota</taxon>
        <taxon>Epsilonproteobacteria</taxon>
        <taxon>Campylobacterales</taxon>
        <taxon>Campylobacteraceae</taxon>
        <taxon>Campylobacter</taxon>
    </lineage>
</organism>
<dbReference type="AlphaFoldDB" id="A0A381DLR4"/>
<feature type="region of interest" description="Disordered" evidence="1">
    <location>
        <begin position="51"/>
        <end position="74"/>
    </location>
</feature>
<dbReference type="Proteomes" id="UP000254920">
    <property type="component" value="Unassembled WGS sequence"/>
</dbReference>
<evidence type="ECO:0000256" key="1">
    <source>
        <dbReference type="SAM" id="MobiDB-lite"/>
    </source>
</evidence>
<keyword evidence="2" id="KW-1133">Transmembrane helix</keyword>
<feature type="transmembrane region" description="Helical" evidence="2">
    <location>
        <begin position="350"/>
        <end position="367"/>
    </location>
</feature>
<dbReference type="OrthoDB" id="5372311at2"/>
<dbReference type="RefSeq" id="WP_089182299.1">
    <property type="nucleotide sequence ID" value="NZ_CP043427.1"/>
</dbReference>
<accession>A0A381DLR4</accession>
<keyword evidence="4" id="KW-1185">Reference proteome</keyword>
<gene>
    <name evidence="3" type="ORF">NCTC12475_01814</name>
</gene>
<dbReference type="EMBL" id="UFVD01000001">
    <property type="protein sequence ID" value="SUX11585.1"/>
    <property type="molecule type" value="Genomic_DNA"/>
</dbReference>
<keyword evidence="2" id="KW-0472">Membrane</keyword>
<dbReference type="STRING" id="32024.GCA_000788295_00461"/>
<evidence type="ECO:0000256" key="2">
    <source>
        <dbReference type="SAM" id="Phobius"/>
    </source>
</evidence>
<keyword evidence="2" id="KW-0812">Transmembrane</keyword>
<sequence>MRFFLVSILFISTLFGEPSVFDMFNEALSKENTQKDEKDTKILDLFKSTQKDSQADKKTQQNNQNNQISVEEMQSVAPTDEVNLNLKDEQIYEKVEPVKINLNVLNMPKSVLQNEIFKFDVIADISDNIDISMHTDITTSSNLEILNPNFEWIDVGNGKYKATIWSVIKNSSNSNINLKLTLNKNGEFYQSASISPQFPKISILNTNSNFSQIVADDLKILKYKTSHFDDKNYIMVVEARVKNGDLSLFHLNNKHIIKQGVDSIKGDYSNQSAFYFVTFDPALKSLDFNYYNTKSKKFENFSLKVEVEGDDISTQIGLNPQESEFKFYKDLLVYSLILFFAAMFVWKRKYYMLVLSVLFIAIAIYSYNPFGKATLMANSNVQIIPTERSTIFYISKNNESVKILGSKDDYKKILMKDDQIGWVKSETLVKN</sequence>
<reference evidence="3 4" key="1">
    <citation type="submission" date="2018-06" db="EMBL/GenBank/DDBJ databases">
        <authorList>
            <consortium name="Pathogen Informatics"/>
            <person name="Doyle S."/>
        </authorList>
    </citation>
    <scope>NUCLEOTIDE SEQUENCE [LARGE SCALE GENOMIC DNA]</scope>
    <source>
        <strain evidence="3 4">NCTC12475</strain>
    </source>
</reference>
<dbReference type="GeneID" id="93090452"/>